<dbReference type="GO" id="GO:0019693">
    <property type="term" value="P:ribose phosphate metabolic process"/>
    <property type="evidence" value="ECO:0007669"/>
    <property type="project" value="TreeGrafter"/>
</dbReference>
<dbReference type="CDD" id="cd03424">
    <property type="entry name" value="NUDIX_ADPRase_Nudt5_UGPPase_Nudt14"/>
    <property type="match status" value="1"/>
</dbReference>
<comment type="cofactor">
    <cofactor evidence="1">
        <name>Mg(2+)</name>
        <dbReference type="ChEBI" id="CHEBI:18420"/>
    </cofactor>
</comment>
<dbReference type="Gene3D" id="3.90.79.10">
    <property type="entry name" value="Nucleoside Triphosphate Pyrophosphohydrolase"/>
    <property type="match status" value="1"/>
</dbReference>
<gene>
    <name evidence="4" type="primary">nudF_9</name>
    <name evidence="4" type="ORF">SDC9_102898</name>
</gene>
<accession>A0A645ASP7</accession>
<dbReference type="Pfam" id="PF00293">
    <property type="entry name" value="NUDIX"/>
    <property type="match status" value="1"/>
</dbReference>
<evidence type="ECO:0000313" key="4">
    <source>
        <dbReference type="EMBL" id="MPM56099.1"/>
    </source>
</evidence>
<dbReference type="InterPro" id="IPR020084">
    <property type="entry name" value="NUDIX_hydrolase_CS"/>
</dbReference>
<evidence type="ECO:0000256" key="2">
    <source>
        <dbReference type="ARBA" id="ARBA00022801"/>
    </source>
</evidence>
<dbReference type="EMBL" id="VSSQ01015580">
    <property type="protein sequence ID" value="MPM56099.1"/>
    <property type="molecule type" value="Genomic_DNA"/>
</dbReference>
<feature type="domain" description="Nudix hydrolase" evidence="3">
    <location>
        <begin position="55"/>
        <end position="191"/>
    </location>
</feature>
<dbReference type="PANTHER" id="PTHR11839:SF18">
    <property type="entry name" value="NUDIX HYDROLASE DOMAIN-CONTAINING PROTEIN"/>
    <property type="match status" value="1"/>
</dbReference>
<proteinExistence type="predicted"/>
<dbReference type="AlphaFoldDB" id="A0A645ASP7"/>
<dbReference type="GO" id="GO:0006753">
    <property type="term" value="P:nucleoside phosphate metabolic process"/>
    <property type="evidence" value="ECO:0007669"/>
    <property type="project" value="TreeGrafter"/>
</dbReference>
<protein>
    <submittedName>
        <fullName evidence="4">ADP-ribose pyrophosphatase</fullName>
        <ecNumber evidence="4">3.6.1.13</ecNumber>
    </submittedName>
</protein>
<sequence length="202" mass="22562">MFDPFAHDEGKTTSHLVWKSGERQRVFKGPIFDICTVRRESSDGRIATFIEVDAPLWVTVVPWFRGEDGVARFVMVDQFRHGSATVTREFPAGVVEKGEDPMVAALRELKEETGLEGGKVTALGDVSPNSAFMNNRSYFYLVEQASHTSGQELDPNEQLEVYAVPVADVLRDLGTGIYDNGIMCIALFFFLREAGKRPQLLQ</sequence>
<dbReference type="InterPro" id="IPR000086">
    <property type="entry name" value="NUDIX_hydrolase_dom"/>
</dbReference>
<dbReference type="InterPro" id="IPR015797">
    <property type="entry name" value="NUDIX_hydrolase-like_dom_sf"/>
</dbReference>
<evidence type="ECO:0000259" key="3">
    <source>
        <dbReference type="PROSITE" id="PS51462"/>
    </source>
</evidence>
<dbReference type="GO" id="GO:0047631">
    <property type="term" value="F:ADP-ribose diphosphatase activity"/>
    <property type="evidence" value="ECO:0007669"/>
    <property type="project" value="UniProtKB-EC"/>
</dbReference>
<name>A0A645ASP7_9ZZZZ</name>
<dbReference type="PANTHER" id="PTHR11839">
    <property type="entry name" value="UDP/ADP-SUGAR PYROPHOSPHATASE"/>
    <property type="match status" value="1"/>
</dbReference>
<dbReference type="SUPFAM" id="SSF55811">
    <property type="entry name" value="Nudix"/>
    <property type="match status" value="1"/>
</dbReference>
<evidence type="ECO:0000256" key="1">
    <source>
        <dbReference type="ARBA" id="ARBA00001946"/>
    </source>
</evidence>
<dbReference type="EC" id="3.6.1.13" evidence="4"/>
<dbReference type="PROSITE" id="PS00893">
    <property type="entry name" value="NUDIX_BOX"/>
    <property type="match status" value="1"/>
</dbReference>
<keyword evidence="2 4" id="KW-0378">Hydrolase</keyword>
<comment type="caution">
    <text evidence="4">The sequence shown here is derived from an EMBL/GenBank/DDBJ whole genome shotgun (WGS) entry which is preliminary data.</text>
</comment>
<organism evidence="4">
    <name type="scientific">bioreactor metagenome</name>
    <dbReference type="NCBI Taxonomy" id="1076179"/>
    <lineage>
        <taxon>unclassified sequences</taxon>
        <taxon>metagenomes</taxon>
        <taxon>ecological metagenomes</taxon>
    </lineage>
</organism>
<reference evidence="4" key="1">
    <citation type="submission" date="2019-08" db="EMBL/GenBank/DDBJ databases">
        <authorList>
            <person name="Kucharzyk K."/>
            <person name="Murdoch R.W."/>
            <person name="Higgins S."/>
            <person name="Loffler F."/>
        </authorList>
    </citation>
    <scope>NUCLEOTIDE SEQUENCE</scope>
</reference>
<dbReference type="PROSITE" id="PS51462">
    <property type="entry name" value="NUDIX"/>
    <property type="match status" value="1"/>
</dbReference>